<reference evidence="1 2" key="1">
    <citation type="submission" date="2018-03" db="EMBL/GenBank/DDBJ databases">
        <authorList>
            <person name="Keele B.F."/>
        </authorList>
    </citation>
    <scope>NUCLEOTIDE SEQUENCE [LARGE SCALE GENOMIC DNA]</scope>
    <source>
        <strain evidence="1 2">CECT 8599</strain>
    </source>
</reference>
<organism evidence="1 2">
    <name type="scientific">Ascidiaceihabitans donghaensis</name>
    <dbReference type="NCBI Taxonomy" id="1510460"/>
    <lineage>
        <taxon>Bacteria</taxon>
        <taxon>Pseudomonadati</taxon>
        <taxon>Pseudomonadota</taxon>
        <taxon>Alphaproteobacteria</taxon>
        <taxon>Rhodobacterales</taxon>
        <taxon>Paracoccaceae</taxon>
        <taxon>Ascidiaceihabitans</taxon>
    </lineage>
</organism>
<dbReference type="AlphaFoldDB" id="A0A2R8BDC9"/>
<keyword evidence="2" id="KW-1185">Reference proteome</keyword>
<name>A0A2R8BDC9_9RHOB</name>
<gene>
    <name evidence="1" type="ORF">ASD8599_01817</name>
</gene>
<protein>
    <submittedName>
        <fullName evidence="1">Uncharacterized protein</fullName>
    </submittedName>
</protein>
<accession>A0A2R8BDC9</accession>
<evidence type="ECO:0000313" key="1">
    <source>
        <dbReference type="EMBL" id="SPH21076.1"/>
    </source>
</evidence>
<sequence length="30" mass="3033">MPTAAILAALIAALFAVTLDGDDDNDQSSL</sequence>
<proteinExistence type="predicted"/>
<evidence type="ECO:0000313" key="2">
    <source>
        <dbReference type="Proteomes" id="UP000244880"/>
    </source>
</evidence>
<dbReference type="Proteomes" id="UP000244880">
    <property type="component" value="Unassembled WGS sequence"/>
</dbReference>
<dbReference type="EMBL" id="OMOR01000001">
    <property type="protein sequence ID" value="SPH21076.1"/>
    <property type="molecule type" value="Genomic_DNA"/>
</dbReference>